<evidence type="ECO:0000256" key="2">
    <source>
        <dbReference type="ARBA" id="ARBA00022692"/>
    </source>
</evidence>
<dbReference type="InParanoid" id="A0A674A161"/>
<dbReference type="Gene3D" id="2.60.40.10">
    <property type="entry name" value="Immunoglobulins"/>
    <property type="match status" value="2"/>
</dbReference>
<dbReference type="InterPro" id="IPR013783">
    <property type="entry name" value="Ig-like_fold"/>
</dbReference>
<name>A0A674A161_SALTR</name>
<dbReference type="GeneTree" id="ENSGT00950000182977"/>
<dbReference type="OMA" id="YYSCIVE"/>
<evidence type="ECO:0000259" key="4">
    <source>
        <dbReference type="PROSITE" id="PS50835"/>
    </source>
</evidence>
<dbReference type="Proteomes" id="UP000472277">
    <property type="component" value="Chromosome 5"/>
</dbReference>
<organism evidence="5 6">
    <name type="scientific">Salmo trutta</name>
    <name type="common">Brown trout</name>
    <dbReference type="NCBI Taxonomy" id="8032"/>
    <lineage>
        <taxon>Eukaryota</taxon>
        <taxon>Metazoa</taxon>
        <taxon>Chordata</taxon>
        <taxon>Craniata</taxon>
        <taxon>Vertebrata</taxon>
        <taxon>Euteleostomi</taxon>
        <taxon>Actinopterygii</taxon>
        <taxon>Neopterygii</taxon>
        <taxon>Teleostei</taxon>
        <taxon>Protacanthopterygii</taxon>
        <taxon>Salmoniformes</taxon>
        <taxon>Salmonidae</taxon>
        <taxon>Salmoninae</taxon>
        <taxon>Salmo</taxon>
    </lineage>
</organism>
<evidence type="ECO:0000313" key="5">
    <source>
        <dbReference type="Ensembl" id="ENSSTUP00000052775.1"/>
    </source>
</evidence>
<dbReference type="PANTHER" id="PTHR11860:SF87">
    <property type="entry name" value="CMRF35-LIKE MOLECULE 8"/>
    <property type="match status" value="1"/>
</dbReference>
<sequence>SLPLLLSQENTQSVSTVSHVSVKEGSSITIPCLYDQRYSNNVKYWCRGYYWLGCSTVVRTGPKTAISDDINQPIFTVTMTSLSSSDSDYYSCIVERKNKVDDGVRLQLSVTPVTSGLYVDQQEVTGVVGGNVNIRCYYSEPGAIGKWCRMNGSGSCVAVGSSGTLDGTFVMLKQEIINSSNFVFMVTMGRPTIHITVNQPIITQSTTMNQNNGGTDERRQERIQRFVFSLLHISHFLKFMVILSYDLPQ</sequence>
<keyword evidence="6" id="KW-1185">Reference proteome</keyword>
<evidence type="ECO:0000256" key="1">
    <source>
        <dbReference type="ARBA" id="ARBA00004370"/>
    </source>
</evidence>
<proteinExistence type="predicted"/>
<accession>A0A674A161</accession>
<dbReference type="SMART" id="SM00409">
    <property type="entry name" value="IG"/>
    <property type="match status" value="2"/>
</dbReference>
<reference evidence="5" key="1">
    <citation type="submission" date="2025-08" db="UniProtKB">
        <authorList>
            <consortium name="Ensembl"/>
        </authorList>
    </citation>
    <scope>IDENTIFICATION</scope>
</reference>
<dbReference type="InterPro" id="IPR007110">
    <property type="entry name" value="Ig-like_dom"/>
</dbReference>
<dbReference type="PROSITE" id="PS50835">
    <property type="entry name" value="IG_LIKE"/>
    <property type="match status" value="1"/>
</dbReference>
<dbReference type="InterPro" id="IPR050671">
    <property type="entry name" value="CD300_family_receptors"/>
</dbReference>
<dbReference type="GO" id="GO:0005886">
    <property type="term" value="C:plasma membrane"/>
    <property type="evidence" value="ECO:0007669"/>
    <property type="project" value="TreeGrafter"/>
</dbReference>
<dbReference type="Ensembl" id="ENSSTUT00000055179.1">
    <property type="protein sequence ID" value="ENSSTUP00000052775.1"/>
    <property type="gene ID" value="ENSSTUG00000022346.1"/>
</dbReference>
<protein>
    <recommendedName>
        <fullName evidence="4">Ig-like domain-containing protein</fullName>
    </recommendedName>
</protein>
<comment type="subcellular location">
    <subcellularLocation>
        <location evidence="1">Membrane</location>
    </subcellularLocation>
</comment>
<dbReference type="GO" id="GO:0004888">
    <property type="term" value="F:transmembrane signaling receptor activity"/>
    <property type="evidence" value="ECO:0007669"/>
    <property type="project" value="TreeGrafter"/>
</dbReference>
<dbReference type="InterPro" id="IPR003599">
    <property type="entry name" value="Ig_sub"/>
</dbReference>
<keyword evidence="2" id="KW-0812">Transmembrane</keyword>
<dbReference type="AlphaFoldDB" id="A0A674A161"/>
<keyword evidence="3" id="KW-0472">Membrane</keyword>
<reference evidence="5" key="2">
    <citation type="submission" date="2025-09" db="UniProtKB">
        <authorList>
            <consortium name="Ensembl"/>
        </authorList>
    </citation>
    <scope>IDENTIFICATION</scope>
</reference>
<dbReference type="Pfam" id="PF07686">
    <property type="entry name" value="V-set"/>
    <property type="match status" value="1"/>
</dbReference>
<dbReference type="PANTHER" id="PTHR11860">
    <property type="entry name" value="POLYMERIC-IMMUNOGLOBULIN RECEPTOR"/>
    <property type="match status" value="1"/>
</dbReference>
<dbReference type="InterPro" id="IPR036179">
    <property type="entry name" value="Ig-like_dom_sf"/>
</dbReference>
<dbReference type="InterPro" id="IPR013106">
    <property type="entry name" value="Ig_V-set"/>
</dbReference>
<feature type="domain" description="Ig-like" evidence="4">
    <location>
        <begin position="3"/>
        <end position="111"/>
    </location>
</feature>
<evidence type="ECO:0000256" key="3">
    <source>
        <dbReference type="ARBA" id="ARBA00023136"/>
    </source>
</evidence>
<evidence type="ECO:0000313" key="6">
    <source>
        <dbReference type="Proteomes" id="UP000472277"/>
    </source>
</evidence>
<dbReference type="SUPFAM" id="SSF48726">
    <property type="entry name" value="Immunoglobulin"/>
    <property type="match status" value="1"/>
</dbReference>